<comment type="subunit">
    <text evidence="10">Homodimer.</text>
</comment>
<evidence type="ECO:0000256" key="8">
    <source>
        <dbReference type="ARBA" id="ARBA00023235"/>
    </source>
</evidence>
<comment type="catalytic activity">
    <reaction evidence="1 10">
        <text>UDP-alpha-D-glucose = UDP-alpha-D-galactose</text>
        <dbReference type="Rhea" id="RHEA:22168"/>
        <dbReference type="ChEBI" id="CHEBI:58885"/>
        <dbReference type="ChEBI" id="CHEBI:66914"/>
        <dbReference type="EC" id="5.1.3.2"/>
    </reaction>
</comment>
<dbReference type="GO" id="GO:0003978">
    <property type="term" value="F:UDP-glucose 4-epimerase activity"/>
    <property type="evidence" value="ECO:0007669"/>
    <property type="project" value="UniProtKB-UniRule"/>
</dbReference>
<dbReference type="PANTHER" id="PTHR43725">
    <property type="entry name" value="UDP-GLUCOSE 4-EPIMERASE"/>
    <property type="match status" value="1"/>
</dbReference>
<evidence type="ECO:0000256" key="10">
    <source>
        <dbReference type="RuleBase" id="RU366046"/>
    </source>
</evidence>
<dbReference type="InterPro" id="IPR001509">
    <property type="entry name" value="Epimerase_deHydtase"/>
</dbReference>
<dbReference type="EMBL" id="CP011509">
    <property type="protein sequence ID" value="AKJ03344.1"/>
    <property type="molecule type" value="Genomic_DNA"/>
</dbReference>
<feature type="domain" description="NAD-dependent epimerase/dehydratase" evidence="11">
    <location>
        <begin position="2"/>
        <end position="235"/>
    </location>
</feature>
<evidence type="ECO:0000259" key="11">
    <source>
        <dbReference type="Pfam" id="PF01370"/>
    </source>
</evidence>
<dbReference type="Proteomes" id="UP000035579">
    <property type="component" value="Chromosome"/>
</dbReference>
<reference evidence="12 13" key="1">
    <citation type="submission" date="2015-05" db="EMBL/GenBank/DDBJ databases">
        <title>Genome assembly of Archangium gephyra DSM 2261.</title>
        <authorList>
            <person name="Sharma G."/>
            <person name="Subramanian S."/>
        </authorList>
    </citation>
    <scope>NUCLEOTIDE SEQUENCE [LARGE SCALE GENOMIC DNA]</scope>
    <source>
        <strain evidence="12 13">DSM 2261</strain>
    </source>
</reference>
<dbReference type="NCBIfam" id="TIGR01179">
    <property type="entry name" value="galE"/>
    <property type="match status" value="1"/>
</dbReference>
<dbReference type="Gene3D" id="3.40.50.720">
    <property type="entry name" value="NAD(P)-binding Rossmann-like Domain"/>
    <property type="match status" value="1"/>
</dbReference>
<evidence type="ECO:0000256" key="1">
    <source>
        <dbReference type="ARBA" id="ARBA00000083"/>
    </source>
</evidence>
<evidence type="ECO:0000256" key="3">
    <source>
        <dbReference type="ARBA" id="ARBA00004947"/>
    </source>
</evidence>
<dbReference type="InterPro" id="IPR036291">
    <property type="entry name" value="NAD(P)-bd_dom_sf"/>
</dbReference>
<evidence type="ECO:0000256" key="2">
    <source>
        <dbReference type="ARBA" id="ARBA00001911"/>
    </source>
</evidence>
<comment type="similarity">
    <text evidence="4 10">Belongs to the NAD(P)-dependent epimerase/dehydratase family.</text>
</comment>
<name>A0AAC8Q9N9_9BACT</name>
<evidence type="ECO:0000256" key="4">
    <source>
        <dbReference type="ARBA" id="ARBA00007637"/>
    </source>
</evidence>
<evidence type="ECO:0000256" key="9">
    <source>
        <dbReference type="ARBA" id="ARBA00023277"/>
    </source>
</evidence>
<dbReference type="Pfam" id="PF01370">
    <property type="entry name" value="Epimerase"/>
    <property type="match status" value="1"/>
</dbReference>
<evidence type="ECO:0000313" key="12">
    <source>
        <dbReference type="EMBL" id="AKJ03344.1"/>
    </source>
</evidence>
<comment type="cofactor">
    <cofactor evidence="2 10">
        <name>NAD(+)</name>
        <dbReference type="ChEBI" id="CHEBI:57540"/>
    </cofactor>
</comment>
<proteinExistence type="inferred from homology"/>
<dbReference type="GO" id="GO:0033499">
    <property type="term" value="P:galactose catabolic process via UDP-galactose, Leloir pathway"/>
    <property type="evidence" value="ECO:0007669"/>
    <property type="project" value="TreeGrafter"/>
</dbReference>
<comment type="pathway">
    <text evidence="3 10">Carbohydrate metabolism; galactose metabolism.</text>
</comment>
<keyword evidence="7 10" id="KW-0520">NAD</keyword>
<dbReference type="Gene3D" id="3.90.25.10">
    <property type="entry name" value="UDP-galactose 4-epimerase, domain 1"/>
    <property type="match status" value="1"/>
</dbReference>
<dbReference type="InterPro" id="IPR005886">
    <property type="entry name" value="UDP_G4E"/>
</dbReference>
<dbReference type="AlphaFoldDB" id="A0AAC8Q9N9"/>
<evidence type="ECO:0000256" key="5">
    <source>
        <dbReference type="ARBA" id="ARBA00013189"/>
    </source>
</evidence>
<dbReference type="KEGG" id="age:AA314_04970"/>
<sequence>MTEELLRGGDQALVYDSLYKGHREAVVEGATFVKGDLLDTALLRETLVQHKIEAVVHMAADSLVGESVKVPAKYYRNNVLGGLSLLDAMREADVKVLVFSSTAAVYGEPAKQPIEESDPTQPTNPYGETKLAFERALRWYDGAHGLKYVSLRYFNAAGATGRSGERHDPETHLIPIVLQAAAGLRPDVTVFGDDYPTPDGTCVRDYIHVVDLAQAHILALHALATGHPSSIYNLGCGGEGYSVKQVIDCARRVTGREIPVTKGPRRAGDPAVLIASSARIMRELGWKPTQQKLDSIVESAWRWMQRNR</sequence>
<gene>
    <name evidence="12" type="ORF">AA314_04970</name>
</gene>
<dbReference type="CDD" id="cd05247">
    <property type="entry name" value="UDP_G4E_1_SDR_e"/>
    <property type="match status" value="1"/>
</dbReference>
<keyword evidence="8 10" id="KW-0413">Isomerase</keyword>
<dbReference type="SUPFAM" id="SSF51735">
    <property type="entry name" value="NAD(P)-binding Rossmann-fold domains"/>
    <property type="match status" value="1"/>
</dbReference>
<evidence type="ECO:0000256" key="6">
    <source>
        <dbReference type="ARBA" id="ARBA00018569"/>
    </source>
</evidence>
<evidence type="ECO:0000256" key="7">
    <source>
        <dbReference type="ARBA" id="ARBA00023027"/>
    </source>
</evidence>
<protein>
    <recommendedName>
        <fullName evidence="6 10">UDP-glucose 4-epimerase</fullName>
        <ecNumber evidence="5 10">5.1.3.2</ecNumber>
    </recommendedName>
</protein>
<dbReference type="EC" id="5.1.3.2" evidence="5 10"/>
<evidence type="ECO:0000313" key="13">
    <source>
        <dbReference type="Proteomes" id="UP000035579"/>
    </source>
</evidence>
<accession>A0AAC8Q9N9</accession>
<organism evidence="12 13">
    <name type="scientific">Archangium gephyra</name>
    <dbReference type="NCBI Taxonomy" id="48"/>
    <lineage>
        <taxon>Bacteria</taxon>
        <taxon>Pseudomonadati</taxon>
        <taxon>Myxococcota</taxon>
        <taxon>Myxococcia</taxon>
        <taxon>Myxococcales</taxon>
        <taxon>Cystobacterineae</taxon>
        <taxon>Archangiaceae</taxon>
        <taxon>Archangium</taxon>
    </lineage>
</organism>
<keyword evidence="9 10" id="KW-0119">Carbohydrate metabolism</keyword>
<dbReference type="PANTHER" id="PTHR43725:SF53">
    <property type="entry name" value="UDP-ARABINOSE 4-EPIMERASE 1"/>
    <property type="match status" value="1"/>
</dbReference>